<protein>
    <submittedName>
        <fullName evidence="2">Gluconate 2-dehydrogenase subunit 3 family protein</fullName>
    </submittedName>
</protein>
<evidence type="ECO:0000256" key="1">
    <source>
        <dbReference type="SAM" id="MobiDB-lite"/>
    </source>
</evidence>
<gene>
    <name evidence="2" type="ORF">IRZ65_24100</name>
</gene>
<keyword evidence="3" id="KW-1185">Reference proteome</keyword>
<dbReference type="InterPro" id="IPR027056">
    <property type="entry name" value="Gluconate_2DH_su3"/>
</dbReference>
<organism evidence="2 3">
    <name type="scientific">Pseudomonas luteola</name>
    <dbReference type="NCBI Taxonomy" id="47886"/>
    <lineage>
        <taxon>Bacteria</taxon>
        <taxon>Pseudomonadati</taxon>
        <taxon>Pseudomonadota</taxon>
        <taxon>Gammaproteobacteria</taxon>
        <taxon>Pseudomonadales</taxon>
        <taxon>Pseudomonadaceae</taxon>
        <taxon>Pseudomonas</taxon>
    </lineage>
</organism>
<reference evidence="2 3" key="1">
    <citation type="submission" date="2020-10" db="EMBL/GenBank/DDBJ databases">
        <title>Genome sequences of Pseudomonas isolates.</title>
        <authorList>
            <person name="Wessels L."/>
            <person name="Reich F."/>
            <person name="Hammerl J."/>
        </authorList>
    </citation>
    <scope>NUCLEOTIDE SEQUENCE [LARGE SCALE GENOMIC DNA]</scope>
    <source>
        <strain evidence="2 3">20-MO00624-0</strain>
    </source>
</reference>
<proteinExistence type="predicted"/>
<name>A0ABS0FTZ7_PSELU</name>
<comment type="caution">
    <text evidence="2">The sequence shown here is derived from an EMBL/GenBank/DDBJ whole genome shotgun (WGS) entry which is preliminary data.</text>
</comment>
<dbReference type="EMBL" id="JADMCD010000022">
    <property type="protein sequence ID" value="MBF8643739.1"/>
    <property type="molecule type" value="Genomic_DNA"/>
</dbReference>
<dbReference type="Pfam" id="PF13618">
    <property type="entry name" value="Gluconate_2-dh3"/>
    <property type="match status" value="1"/>
</dbReference>
<dbReference type="Proteomes" id="UP000626180">
    <property type="component" value="Unassembled WGS sequence"/>
</dbReference>
<dbReference type="RefSeq" id="WP_196122379.1">
    <property type="nucleotide sequence ID" value="NZ_JADMCD010000022.1"/>
</dbReference>
<sequence>MIGKRYPGYDVQSKRQTPSWNEATRRAIDERLALPQEPRFFNAKEWEILNAVCARILPQPNDRPPVPVAAMVDAKVFGRRGDGYRDARLPPLHEAWRRGLTALDTEAKARYNHSFAQLAEHEQDGLLAAMQTDDLNHPAWGGMPAAAFFSHRLVHDITNAYYGHPTAWNDIGFGGPASPRGYVRLSENTRDPWEAAEAKPGLEHQALELNRRVQ</sequence>
<feature type="region of interest" description="Disordered" evidence="1">
    <location>
        <begin position="1"/>
        <end position="21"/>
    </location>
</feature>
<evidence type="ECO:0000313" key="3">
    <source>
        <dbReference type="Proteomes" id="UP000626180"/>
    </source>
</evidence>
<evidence type="ECO:0000313" key="2">
    <source>
        <dbReference type="EMBL" id="MBF8643739.1"/>
    </source>
</evidence>
<accession>A0ABS0FTZ7</accession>